<name>A0AAE1BXD2_PETCI</name>
<feature type="compositionally biased region" description="Basic and acidic residues" evidence="7">
    <location>
        <begin position="107"/>
        <end position="144"/>
    </location>
</feature>
<evidence type="ECO:0000256" key="6">
    <source>
        <dbReference type="ARBA" id="ARBA00022871"/>
    </source>
</evidence>
<proteinExistence type="predicted"/>
<dbReference type="EMBL" id="JAWQEG010005818">
    <property type="protein sequence ID" value="KAK3856660.1"/>
    <property type="molecule type" value="Genomic_DNA"/>
</dbReference>
<reference evidence="8" key="1">
    <citation type="submission" date="2023-10" db="EMBL/GenBank/DDBJ databases">
        <title>Genome assemblies of two species of porcelain crab, Petrolisthes cinctipes and Petrolisthes manimaculis (Anomura: Porcellanidae).</title>
        <authorList>
            <person name="Angst P."/>
        </authorList>
    </citation>
    <scope>NUCLEOTIDE SEQUENCE</scope>
    <source>
        <strain evidence="8">PB745_01</strain>
        <tissue evidence="8">Gill</tissue>
    </source>
</reference>
<evidence type="ECO:0000256" key="7">
    <source>
        <dbReference type="SAM" id="MobiDB-lite"/>
    </source>
</evidence>
<keyword evidence="5" id="KW-0221">Differentiation</keyword>
<dbReference type="InterPro" id="IPR009685">
    <property type="entry name" value="MEA1"/>
</dbReference>
<gene>
    <name evidence="8" type="ORF">Pcinc_037033</name>
</gene>
<keyword evidence="3" id="KW-0217">Developmental protein</keyword>
<evidence type="ECO:0000256" key="3">
    <source>
        <dbReference type="ARBA" id="ARBA00022473"/>
    </source>
</evidence>
<dbReference type="Pfam" id="PF06910">
    <property type="entry name" value="MEA1"/>
    <property type="match status" value="1"/>
</dbReference>
<organism evidence="8 9">
    <name type="scientific">Petrolisthes cinctipes</name>
    <name type="common">Flat porcelain crab</name>
    <dbReference type="NCBI Taxonomy" id="88211"/>
    <lineage>
        <taxon>Eukaryota</taxon>
        <taxon>Metazoa</taxon>
        <taxon>Ecdysozoa</taxon>
        <taxon>Arthropoda</taxon>
        <taxon>Crustacea</taxon>
        <taxon>Multicrustacea</taxon>
        <taxon>Malacostraca</taxon>
        <taxon>Eumalacostraca</taxon>
        <taxon>Eucarida</taxon>
        <taxon>Decapoda</taxon>
        <taxon>Pleocyemata</taxon>
        <taxon>Anomura</taxon>
        <taxon>Galatheoidea</taxon>
        <taxon>Porcellanidae</taxon>
        <taxon>Petrolisthes</taxon>
    </lineage>
</organism>
<feature type="compositionally biased region" description="Polar residues" evidence="7">
    <location>
        <begin position="145"/>
        <end position="156"/>
    </location>
</feature>
<dbReference type="Proteomes" id="UP001286313">
    <property type="component" value="Unassembled WGS sequence"/>
</dbReference>
<comment type="caution">
    <text evidence="8">The sequence shown here is derived from an EMBL/GenBank/DDBJ whole genome shotgun (WGS) entry which is preliminary data.</text>
</comment>
<evidence type="ECO:0000256" key="4">
    <source>
        <dbReference type="ARBA" id="ARBA00022553"/>
    </source>
</evidence>
<protein>
    <recommendedName>
        <fullName evidence="2">Male-enhanced antigen 1</fullName>
    </recommendedName>
</protein>
<keyword evidence="6" id="KW-0744">Spermatogenesis</keyword>
<keyword evidence="4" id="KW-0597">Phosphoprotein</keyword>
<dbReference type="PANTHER" id="PTHR17005">
    <property type="entry name" value="MALE-ENHANCED ANTIGEN-1"/>
    <property type="match status" value="1"/>
</dbReference>
<comment type="function">
    <text evidence="1">May play an important role in spermatogenesis and/or testis development.</text>
</comment>
<dbReference type="GO" id="GO:0007283">
    <property type="term" value="P:spermatogenesis"/>
    <property type="evidence" value="ECO:0007669"/>
    <property type="project" value="UniProtKB-KW"/>
</dbReference>
<keyword evidence="9" id="KW-1185">Reference proteome</keyword>
<accession>A0AAE1BXD2</accession>
<evidence type="ECO:0000256" key="2">
    <source>
        <dbReference type="ARBA" id="ARBA00022245"/>
    </source>
</evidence>
<feature type="compositionally biased region" description="Basic and acidic residues" evidence="7">
    <location>
        <begin position="157"/>
        <end position="167"/>
    </location>
</feature>
<sequence length="243" mass="26242">MAPKPIQGGRLGPGSGGGGGAGGGDGDDDLTPPIGLTLGPVLSSSDDDELEHNDAEANNSHVQYLPLAQDHDSEDEGEYDQSTVAGLMQALATHGTNDSVPEEDNDDARRDEEGNQQHGEGEGRRQHVEGEERQHNTRIQRRELSQQTSVLVQESAQARDAEARREVSALWTCRTAPTPTPSTTTPPSDRLELDGKKVEEIKSAMSSITLPPSATPSWAHNLSDEDWQQQIATLLSRQQQQNK</sequence>
<evidence type="ECO:0000313" key="9">
    <source>
        <dbReference type="Proteomes" id="UP001286313"/>
    </source>
</evidence>
<feature type="region of interest" description="Disordered" evidence="7">
    <location>
        <begin position="1"/>
        <end position="191"/>
    </location>
</feature>
<dbReference type="GO" id="GO:0030154">
    <property type="term" value="P:cell differentiation"/>
    <property type="evidence" value="ECO:0007669"/>
    <property type="project" value="UniProtKB-KW"/>
</dbReference>
<dbReference type="AlphaFoldDB" id="A0AAE1BXD2"/>
<evidence type="ECO:0000313" key="8">
    <source>
        <dbReference type="EMBL" id="KAK3856660.1"/>
    </source>
</evidence>
<evidence type="ECO:0000256" key="1">
    <source>
        <dbReference type="ARBA" id="ARBA00002540"/>
    </source>
</evidence>
<feature type="compositionally biased region" description="Gly residues" evidence="7">
    <location>
        <begin position="9"/>
        <end position="24"/>
    </location>
</feature>
<evidence type="ECO:0000256" key="5">
    <source>
        <dbReference type="ARBA" id="ARBA00022782"/>
    </source>
</evidence>